<evidence type="ECO:0000256" key="1">
    <source>
        <dbReference type="SAM" id="MobiDB-lite"/>
    </source>
</evidence>
<dbReference type="AlphaFoldDB" id="A0A1D7U2H5"/>
<gene>
    <name evidence="2" type="ORF">BHK69_14935</name>
</gene>
<dbReference type="Proteomes" id="UP000094969">
    <property type="component" value="Chromosome"/>
</dbReference>
<organism evidence="2 3">
    <name type="scientific">Bosea vaviloviae</name>
    <dbReference type="NCBI Taxonomy" id="1526658"/>
    <lineage>
        <taxon>Bacteria</taxon>
        <taxon>Pseudomonadati</taxon>
        <taxon>Pseudomonadota</taxon>
        <taxon>Alphaproteobacteria</taxon>
        <taxon>Hyphomicrobiales</taxon>
        <taxon>Boseaceae</taxon>
        <taxon>Bosea</taxon>
    </lineage>
</organism>
<keyword evidence="3" id="KW-1185">Reference proteome</keyword>
<dbReference type="EMBL" id="CP017147">
    <property type="protein sequence ID" value="AOO81578.1"/>
    <property type="molecule type" value="Genomic_DNA"/>
</dbReference>
<evidence type="ECO:0000313" key="3">
    <source>
        <dbReference type="Proteomes" id="UP000094969"/>
    </source>
</evidence>
<evidence type="ECO:0000313" key="2">
    <source>
        <dbReference type="EMBL" id="AOO81578.1"/>
    </source>
</evidence>
<accession>A0A1D7U2H5</accession>
<feature type="compositionally biased region" description="Basic and acidic residues" evidence="1">
    <location>
        <begin position="66"/>
        <end position="75"/>
    </location>
</feature>
<dbReference type="KEGG" id="bvv:BHK69_14935"/>
<name>A0A1D7U2H5_9HYPH</name>
<feature type="region of interest" description="Disordered" evidence="1">
    <location>
        <begin position="48"/>
        <end position="75"/>
    </location>
</feature>
<proteinExistence type="predicted"/>
<protein>
    <submittedName>
        <fullName evidence="2">Uncharacterized protein</fullName>
    </submittedName>
</protein>
<reference evidence="2 3" key="1">
    <citation type="journal article" date="2015" name="Antonie Van Leeuwenhoek">
        <title>Bosea vaviloviae sp. nov., a new species of slow-growing rhizobia isolated from nodules of the relict species Vavilovia formosa (Stev.) Fed.</title>
        <authorList>
            <person name="Safronova V.I."/>
            <person name="Kuznetsova I.G."/>
            <person name="Sazanova A.L."/>
            <person name="Kimeklis A.K."/>
            <person name="Belimov A.A."/>
            <person name="Andronov E.E."/>
            <person name="Pinaev A.G."/>
            <person name="Chizhevskaya E.P."/>
            <person name="Pukhaev A.R."/>
            <person name="Popov K.P."/>
            <person name="Willems A."/>
            <person name="Tikhonovich I.A."/>
        </authorList>
    </citation>
    <scope>NUCLEOTIDE SEQUENCE [LARGE SCALE GENOMIC DNA]</scope>
    <source>
        <strain evidence="2 3">Vaf18</strain>
    </source>
</reference>
<dbReference type="STRING" id="1526658.BHK69_14935"/>
<sequence>MVFLEIVMKTHVQHDPAERASEAPTRITIETSEDYALALRRIKALNRSQRSQSEEAELEALNEAVRGWDSRHGAG</sequence>